<gene>
    <name evidence="1" type="ORF">CANINC_002116</name>
</gene>
<sequence length="105" mass="11451">MSVIEPTGSLSSEEVIKDSVDAAESKESEQLQDTSPYTTKIKMLWKTGPPEGTRPVDGQDKILSGVFVFELDSENEKIVVFTIDNVELLNGKEEAYQGPMLGVSA</sequence>
<keyword evidence="2" id="KW-1185">Reference proteome</keyword>
<protein>
    <submittedName>
        <fullName evidence="1">Uncharacterized protein</fullName>
    </submittedName>
</protein>
<dbReference type="STRING" id="52247.A0A4T0X210"/>
<name>A0A4T0X210_9ASCO</name>
<evidence type="ECO:0000313" key="1">
    <source>
        <dbReference type="EMBL" id="TID29159.1"/>
    </source>
</evidence>
<reference evidence="1 2" key="1">
    <citation type="journal article" date="2019" name="Front. Genet.">
        <title>Whole-Genome Sequencing of the Opportunistic Yeast Pathogen Candida inconspicua Uncovers Its Hybrid Origin.</title>
        <authorList>
            <person name="Mixao V."/>
            <person name="Hansen A.P."/>
            <person name="Saus E."/>
            <person name="Boekhout T."/>
            <person name="Lass-Florl C."/>
            <person name="Gabaldon T."/>
        </authorList>
    </citation>
    <scope>NUCLEOTIDE SEQUENCE [LARGE SCALE GENOMIC DNA]</scope>
    <source>
        <strain evidence="1 2">CBS 180</strain>
    </source>
</reference>
<accession>A0A4T0X210</accession>
<evidence type="ECO:0000313" key="2">
    <source>
        <dbReference type="Proteomes" id="UP000307173"/>
    </source>
</evidence>
<dbReference type="AlphaFoldDB" id="A0A4T0X210"/>
<dbReference type="EMBL" id="SELW01000331">
    <property type="protein sequence ID" value="TID29159.1"/>
    <property type="molecule type" value="Genomic_DNA"/>
</dbReference>
<organism evidence="1 2">
    <name type="scientific">Pichia inconspicua</name>
    <dbReference type="NCBI Taxonomy" id="52247"/>
    <lineage>
        <taxon>Eukaryota</taxon>
        <taxon>Fungi</taxon>
        <taxon>Dikarya</taxon>
        <taxon>Ascomycota</taxon>
        <taxon>Saccharomycotina</taxon>
        <taxon>Pichiomycetes</taxon>
        <taxon>Pichiales</taxon>
        <taxon>Pichiaceae</taxon>
        <taxon>Pichia</taxon>
    </lineage>
</organism>
<dbReference type="Proteomes" id="UP000307173">
    <property type="component" value="Unassembled WGS sequence"/>
</dbReference>
<proteinExistence type="predicted"/>
<dbReference type="OrthoDB" id="5329385at2759"/>
<comment type="caution">
    <text evidence="1">The sequence shown here is derived from an EMBL/GenBank/DDBJ whole genome shotgun (WGS) entry which is preliminary data.</text>
</comment>